<sequence>MKIIDRYIITQFLKNFLGALSILILIFVFHTIFTYIDELAGRGLELWIIFKFLFYFIPQLIPIIMPLAVVIASIMTFGSFAESYEFAAMKASGISLMRVMRPLIILMALLSIGTFFLSNNVIPVAYREVYTLRSNIAKVKPAMAIAEGVFSNIGEDISIKVGKKSGDNDQFLESVLIHKKTPDRVNRTVINAKRGELKSAKSNPNFLQLILEDGTYYEDIKTNTYETQQKMPFAKVHFKKYVINLDLSHLNNVDFNEKTDATTYKMMNVGQLNYAIDSLQSDFKQNITDYGNNMFRRTGFSTAPPSPPIPTDSLPQKKKAAAPIEVKSVAQLLKMLNNGEQQRVLEMAMNNNQAQLDNVEFRQSDLEYRYKLMNLHIMNLSDKFALTIACFVLFFVAAPLGAFIRKGGIGLPLVFAMILFLSYYFIGMFMKNIAENNTINPALAPWIPALILMPLGVYLTARVATDKEVFHFPLTHKLIVWTKDKIKKVKGNKEKVIKSPQPTKLNNE</sequence>
<comment type="subcellular location">
    <subcellularLocation>
        <location evidence="1">Cell membrane</location>
        <topology evidence="1">Multi-pass membrane protein</topology>
    </subcellularLocation>
</comment>
<dbReference type="KEGG" id="capn:CBG49_13675"/>
<evidence type="ECO:0000313" key="7">
    <source>
        <dbReference type="EMBL" id="ASF44055.1"/>
    </source>
</evidence>
<evidence type="ECO:0000256" key="3">
    <source>
        <dbReference type="ARBA" id="ARBA00022692"/>
    </source>
</evidence>
<feature type="transmembrane region" description="Helical" evidence="6">
    <location>
        <begin position="442"/>
        <end position="461"/>
    </location>
</feature>
<dbReference type="GO" id="GO:0015920">
    <property type="term" value="P:lipopolysaccharide transport"/>
    <property type="evidence" value="ECO:0007669"/>
    <property type="project" value="TreeGrafter"/>
</dbReference>
<feature type="transmembrane region" description="Helical" evidence="6">
    <location>
        <begin position="12"/>
        <end position="36"/>
    </location>
</feature>
<evidence type="ECO:0000256" key="4">
    <source>
        <dbReference type="ARBA" id="ARBA00022989"/>
    </source>
</evidence>
<dbReference type="EMBL" id="CP022022">
    <property type="protein sequence ID" value="ASF44055.1"/>
    <property type="molecule type" value="Genomic_DNA"/>
</dbReference>
<feature type="transmembrane region" description="Helical" evidence="6">
    <location>
        <begin position="99"/>
        <end position="117"/>
    </location>
</feature>
<feature type="transmembrane region" description="Helical" evidence="6">
    <location>
        <begin position="411"/>
        <end position="430"/>
    </location>
</feature>
<dbReference type="Proteomes" id="UP000197007">
    <property type="component" value="Chromosome"/>
</dbReference>
<accession>A0A1Z4BRX8</accession>
<keyword evidence="4 6" id="KW-1133">Transmembrane helix</keyword>
<gene>
    <name evidence="7" type="ORF">CBG49_13675</name>
</gene>
<evidence type="ECO:0000256" key="5">
    <source>
        <dbReference type="ARBA" id="ARBA00023136"/>
    </source>
</evidence>
<reference evidence="8" key="1">
    <citation type="submission" date="2017-06" db="EMBL/GenBank/DDBJ databases">
        <title>Complete genome sequence of Capnocytophaga sp. KCOM 1579 (=ChDC OS43) isolated from a human refractory periapical abscess lesion.</title>
        <authorList>
            <person name="Kook J.-K."/>
            <person name="Park S.-N."/>
            <person name="Lim Y.K."/>
            <person name="Roh H."/>
        </authorList>
    </citation>
    <scope>NUCLEOTIDE SEQUENCE [LARGE SCALE GENOMIC DNA]</scope>
    <source>
        <strain evidence="8">ChDC OS43</strain>
    </source>
</reference>
<dbReference type="AlphaFoldDB" id="A0A1Z4BRX8"/>
<dbReference type="PANTHER" id="PTHR33529">
    <property type="entry name" value="SLR0882 PROTEIN-RELATED"/>
    <property type="match status" value="1"/>
</dbReference>
<organism evidence="7 8">
    <name type="scientific">Capnocytophaga endodontalis</name>
    <dbReference type="NCBI Taxonomy" id="2708117"/>
    <lineage>
        <taxon>Bacteria</taxon>
        <taxon>Pseudomonadati</taxon>
        <taxon>Bacteroidota</taxon>
        <taxon>Flavobacteriia</taxon>
        <taxon>Flavobacteriales</taxon>
        <taxon>Flavobacteriaceae</taxon>
        <taxon>Capnocytophaga</taxon>
    </lineage>
</organism>
<evidence type="ECO:0000313" key="8">
    <source>
        <dbReference type="Proteomes" id="UP000197007"/>
    </source>
</evidence>
<dbReference type="RefSeq" id="WP_088594912.1">
    <property type="nucleotide sequence ID" value="NZ_CP022022.1"/>
</dbReference>
<name>A0A1Z4BRX8_9FLAO</name>
<evidence type="ECO:0000256" key="1">
    <source>
        <dbReference type="ARBA" id="ARBA00004651"/>
    </source>
</evidence>
<protein>
    <submittedName>
        <fullName evidence="7">Permease</fullName>
    </submittedName>
</protein>
<keyword evidence="3 6" id="KW-0812">Transmembrane</keyword>
<proteinExistence type="predicted"/>
<evidence type="ECO:0000256" key="6">
    <source>
        <dbReference type="SAM" id="Phobius"/>
    </source>
</evidence>
<dbReference type="InterPro" id="IPR005495">
    <property type="entry name" value="LptG/LptF_permease"/>
</dbReference>
<dbReference type="Pfam" id="PF03739">
    <property type="entry name" value="LptF_LptG"/>
    <property type="match status" value="1"/>
</dbReference>
<dbReference type="GO" id="GO:0043190">
    <property type="term" value="C:ATP-binding cassette (ABC) transporter complex"/>
    <property type="evidence" value="ECO:0007669"/>
    <property type="project" value="TreeGrafter"/>
</dbReference>
<keyword evidence="8" id="KW-1185">Reference proteome</keyword>
<feature type="transmembrane region" description="Helical" evidence="6">
    <location>
        <begin position="384"/>
        <end position="404"/>
    </location>
</feature>
<feature type="transmembrane region" description="Helical" evidence="6">
    <location>
        <begin position="56"/>
        <end position="78"/>
    </location>
</feature>
<keyword evidence="5 6" id="KW-0472">Membrane</keyword>
<evidence type="ECO:0000256" key="2">
    <source>
        <dbReference type="ARBA" id="ARBA00022475"/>
    </source>
</evidence>
<keyword evidence="2" id="KW-1003">Cell membrane</keyword>
<dbReference type="PANTHER" id="PTHR33529:SF6">
    <property type="entry name" value="YJGP_YJGQ FAMILY PERMEASE"/>
    <property type="match status" value="1"/>
</dbReference>